<accession>A0ABD0Z7Q7</accession>
<feature type="compositionally biased region" description="Polar residues" evidence="8">
    <location>
        <begin position="360"/>
        <end position="372"/>
    </location>
</feature>
<keyword evidence="6 7" id="KW-0012">Acyltransferase</keyword>
<feature type="region of interest" description="Disordered" evidence="8">
    <location>
        <begin position="458"/>
        <end position="520"/>
    </location>
</feature>
<keyword evidence="3 7" id="KW-0812">Transmembrane</keyword>
<dbReference type="InterPro" id="IPR001594">
    <property type="entry name" value="Palmitoyltrfase_DHHC"/>
</dbReference>
<evidence type="ECO:0000256" key="7">
    <source>
        <dbReference type="RuleBase" id="RU079119"/>
    </source>
</evidence>
<dbReference type="EC" id="2.3.1.225" evidence="7"/>
<protein>
    <recommendedName>
        <fullName evidence="7">Palmitoyltransferase</fullName>
        <ecNumber evidence="7">2.3.1.225</ecNumber>
    </recommendedName>
</protein>
<evidence type="ECO:0000256" key="6">
    <source>
        <dbReference type="ARBA" id="ARBA00023315"/>
    </source>
</evidence>
<dbReference type="PROSITE" id="PS50216">
    <property type="entry name" value="DHHC"/>
    <property type="match status" value="1"/>
</dbReference>
<evidence type="ECO:0000256" key="1">
    <source>
        <dbReference type="ARBA" id="ARBA00004141"/>
    </source>
</evidence>
<evidence type="ECO:0000256" key="2">
    <source>
        <dbReference type="ARBA" id="ARBA00022679"/>
    </source>
</evidence>
<evidence type="ECO:0000256" key="5">
    <source>
        <dbReference type="ARBA" id="ARBA00023136"/>
    </source>
</evidence>
<evidence type="ECO:0000259" key="9">
    <source>
        <dbReference type="Pfam" id="PF01529"/>
    </source>
</evidence>
<comment type="caution">
    <text evidence="10">The sequence shown here is derived from an EMBL/GenBank/DDBJ whole genome shotgun (WGS) entry which is preliminary data.</text>
</comment>
<gene>
    <name evidence="10" type="ORF">AAG570_000537</name>
</gene>
<comment type="subcellular location">
    <subcellularLocation>
        <location evidence="1">Membrane</location>
        <topology evidence="1">Multi-pass membrane protein</topology>
    </subcellularLocation>
</comment>
<keyword evidence="5 7" id="KW-0472">Membrane</keyword>
<comment type="domain">
    <text evidence="7">The DHHC domain is required for palmitoyltransferase activity.</text>
</comment>
<dbReference type="InterPro" id="IPR039859">
    <property type="entry name" value="PFA4/ZDH16/20/ERF2-like"/>
</dbReference>
<organism evidence="10 11">
    <name type="scientific">Ranatra chinensis</name>
    <dbReference type="NCBI Taxonomy" id="642074"/>
    <lineage>
        <taxon>Eukaryota</taxon>
        <taxon>Metazoa</taxon>
        <taxon>Ecdysozoa</taxon>
        <taxon>Arthropoda</taxon>
        <taxon>Hexapoda</taxon>
        <taxon>Insecta</taxon>
        <taxon>Pterygota</taxon>
        <taxon>Neoptera</taxon>
        <taxon>Paraneoptera</taxon>
        <taxon>Hemiptera</taxon>
        <taxon>Heteroptera</taxon>
        <taxon>Panheteroptera</taxon>
        <taxon>Nepomorpha</taxon>
        <taxon>Nepidae</taxon>
        <taxon>Ranatrinae</taxon>
        <taxon>Ranatra</taxon>
    </lineage>
</organism>
<dbReference type="Proteomes" id="UP001558652">
    <property type="component" value="Unassembled WGS sequence"/>
</dbReference>
<feature type="compositionally biased region" description="Basic residues" evidence="8">
    <location>
        <begin position="536"/>
        <end position="549"/>
    </location>
</feature>
<keyword evidence="2 7" id="KW-0808">Transferase</keyword>
<feature type="region of interest" description="Disordered" evidence="8">
    <location>
        <begin position="534"/>
        <end position="592"/>
    </location>
</feature>
<keyword evidence="4 7" id="KW-1133">Transmembrane helix</keyword>
<keyword evidence="11" id="KW-1185">Reference proteome</keyword>
<dbReference type="GO" id="GO:0019706">
    <property type="term" value="F:protein-cysteine S-palmitoyltransferase activity"/>
    <property type="evidence" value="ECO:0007669"/>
    <property type="project" value="UniProtKB-EC"/>
</dbReference>
<dbReference type="GO" id="GO:0016020">
    <property type="term" value="C:membrane"/>
    <property type="evidence" value="ECO:0007669"/>
    <property type="project" value="UniProtKB-SubCell"/>
</dbReference>
<comment type="catalytic activity">
    <reaction evidence="7">
        <text>L-cysteinyl-[protein] + hexadecanoyl-CoA = S-hexadecanoyl-L-cysteinyl-[protein] + CoA</text>
        <dbReference type="Rhea" id="RHEA:36683"/>
        <dbReference type="Rhea" id="RHEA-COMP:10131"/>
        <dbReference type="Rhea" id="RHEA-COMP:11032"/>
        <dbReference type="ChEBI" id="CHEBI:29950"/>
        <dbReference type="ChEBI" id="CHEBI:57287"/>
        <dbReference type="ChEBI" id="CHEBI:57379"/>
        <dbReference type="ChEBI" id="CHEBI:74151"/>
        <dbReference type="EC" id="2.3.1.225"/>
    </reaction>
</comment>
<feature type="transmembrane region" description="Helical" evidence="7">
    <location>
        <begin position="211"/>
        <end position="236"/>
    </location>
</feature>
<feature type="transmembrane region" description="Helical" evidence="7">
    <location>
        <begin position="149"/>
        <end position="177"/>
    </location>
</feature>
<reference evidence="10 11" key="1">
    <citation type="submission" date="2024-07" db="EMBL/GenBank/DDBJ databases">
        <title>Chromosome-level genome assembly of the water stick insect Ranatra chinensis (Heteroptera: Nepidae).</title>
        <authorList>
            <person name="Liu X."/>
        </authorList>
    </citation>
    <scope>NUCLEOTIDE SEQUENCE [LARGE SCALE GENOMIC DNA]</scope>
    <source>
        <strain evidence="10">Cailab_2021Rc</strain>
        <tissue evidence="10">Muscle</tissue>
    </source>
</reference>
<feature type="domain" description="Palmitoyltransferase DHHC" evidence="9">
    <location>
        <begin position="107"/>
        <end position="253"/>
    </location>
</feature>
<evidence type="ECO:0000256" key="3">
    <source>
        <dbReference type="ARBA" id="ARBA00022692"/>
    </source>
</evidence>
<evidence type="ECO:0000256" key="4">
    <source>
        <dbReference type="ARBA" id="ARBA00022989"/>
    </source>
</evidence>
<feature type="transmembrane region" description="Helical" evidence="7">
    <location>
        <begin position="54"/>
        <end position="74"/>
    </location>
</feature>
<evidence type="ECO:0000256" key="8">
    <source>
        <dbReference type="SAM" id="MobiDB-lite"/>
    </source>
</evidence>
<proteinExistence type="inferred from homology"/>
<dbReference type="Pfam" id="PF01529">
    <property type="entry name" value="DHHC"/>
    <property type="match status" value="1"/>
</dbReference>
<dbReference type="PANTHER" id="PTHR22883:SF203">
    <property type="entry name" value="PALMITOYLTRANSFERASE"/>
    <property type="match status" value="1"/>
</dbReference>
<dbReference type="EMBL" id="JBFDAA010000001">
    <property type="protein sequence ID" value="KAL1140607.1"/>
    <property type="molecule type" value="Genomic_DNA"/>
</dbReference>
<feature type="region of interest" description="Disordered" evidence="8">
    <location>
        <begin position="351"/>
        <end position="372"/>
    </location>
</feature>
<evidence type="ECO:0000313" key="10">
    <source>
        <dbReference type="EMBL" id="KAL1140607.1"/>
    </source>
</evidence>
<evidence type="ECO:0000313" key="11">
    <source>
        <dbReference type="Proteomes" id="UP001558652"/>
    </source>
</evidence>
<sequence length="592" mass="65514">MTPVEQRRWRRVHGLQRPLHPQQVLGWLLVALFASLTFSLLVPTLPAPFRPPLFALLAVLFIVHAAAHLTALLLDPADVELRKIKTSSAVVPEFDRTRHAHVIENGRCHLCNIETSGPRTKHCSVCNKCVGGFDHHCKWLNHCIGSRNYAVFLVCVVSAVLACFVIVALSVTVLVLYHTDRSRLAAWHYSPFDGSEYEPYSVNVFALDDRVFQLLVVVQGVLAAVAAGLLTHLCLFHAYISFRGITTYEYIRNYRRAASEAKRSSAPPSSDSSEPVFTVQSDYALNRPIAAIKRGGASVDAYCSRKEEISYVEKSTTSSPEEESGAGRPGRGCWRFLLPNRRRKAVINPDVKTKSESRDTFSTTISTPGSDQCSYQKLPPLKRTDTFRAEVTPLAPGELETSGRTPQNALVVRKSCPGCRYCKMLKADPTLKEQIDAYKRKSARRKLKRKSGSRWFRGVCAQPTGRGTPPVKRNRVLPAGGPLPGSKSAGDLQSSTVVPLKEPRRSLPALPPPARRHPRGVSLGELSEVLAAVQRPRPRAPRHPPRRHSPMSPTLSPIHESGLSNPSTPHLADRAPRPRQALWLPPLARISH</sequence>
<dbReference type="PANTHER" id="PTHR22883">
    <property type="entry name" value="ZINC FINGER DHHC DOMAIN CONTAINING PROTEIN"/>
    <property type="match status" value="1"/>
</dbReference>
<comment type="similarity">
    <text evidence="7">Belongs to the DHHC palmitoyltransferase family.</text>
</comment>
<dbReference type="AlphaFoldDB" id="A0ABD0Z7Q7"/>
<name>A0ABD0Z7Q7_9HEMI</name>
<feature type="transmembrane region" description="Helical" evidence="7">
    <location>
        <begin position="24"/>
        <end position="42"/>
    </location>
</feature>